<dbReference type="InterPro" id="IPR051782">
    <property type="entry name" value="ABC_Transporter_VariousFunc"/>
</dbReference>
<dbReference type="GO" id="GO:0016887">
    <property type="term" value="F:ATP hydrolysis activity"/>
    <property type="evidence" value="ECO:0007669"/>
    <property type="project" value="InterPro"/>
</dbReference>
<dbReference type="EMBL" id="MJBI02000011">
    <property type="protein sequence ID" value="RAI79073.1"/>
    <property type="molecule type" value="Genomic_DNA"/>
</dbReference>
<dbReference type="SMART" id="SM00382">
    <property type="entry name" value="AAA"/>
    <property type="match status" value="1"/>
</dbReference>
<proteinExistence type="predicted"/>
<dbReference type="AlphaFoldDB" id="A0A2G5NUR3"/>
<protein>
    <submittedName>
        <fullName evidence="5">ABC transporter ATP-binding protein</fullName>
    </submittedName>
</protein>
<dbReference type="RefSeq" id="WP_099577189.1">
    <property type="nucleotide sequence ID" value="NZ_MJBI02000011.1"/>
</dbReference>
<dbReference type="InterPro" id="IPR003439">
    <property type="entry name" value="ABC_transporter-like_ATP-bd"/>
</dbReference>
<dbReference type="InterPro" id="IPR003593">
    <property type="entry name" value="AAA+_ATPase"/>
</dbReference>
<dbReference type="PANTHER" id="PTHR42939">
    <property type="entry name" value="ABC TRANSPORTER ATP-BINDING PROTEIN ALBC-RELATED"/>
    <property type="match status" value="1"/>
</dbReference>
<dbReference type="PANTHER" id="PTHR42939:SF1">
    <property type="entry name" value="ABC TRANSPORTER ATP-BINDING PROTEIN ALBC-RELATED"/>
    <property type="match status" value="1"/>
</dbReference>
<sequence>MIDVQGLSHRYGDKEVLEDINFHIDKHEKIGLIGRNGAGKSTLLKLMLNMEKIQKGTVTFNGESNKNEKWKASVSYLPEKFKLYQSMTPLENLKFFNGLIKKKFEYQDAEEVLNKVGLLDDKNTRINQFSKGMLQRLGIAITLMYDTEIIILDEPTSGLDPIGRKEILDLINLMKDKTILMSSHHYEEVKEVCSHVLLLDNKQINKMDMLTFEQQYLEVSR</sequence>
<dbReference type="PROSITE" id="PS50893">
    <property type="entry name" value="ABC_TRANSPORTER_2"/>
    <property type="match status" value="1"/>
</dbReference>
<feature type="domain" description="ABC transporter" evidence="4">
    <location>
        <begin position="2"/>
        <end position="219"/>
    </location>
</feature>
<evidence type="ECO:0000256" key="3">
    <source>
        <dbReference type="ARBA" id="ARBA00022840"/>
    </source>
</evidence>
<name>A0A2G5NUR3_9STAP</name>
<gene>
    <name evidence="5" type="ORF">BFS35_012715</name>
</gene>
<dbReference type="Proteomes" id="UP000229523">
    <property type="component" value="Unassembled WGS sequence"/>
</dbReference>
<evidence type="ECO:0000313" key="6">
    <source>
        <dbReference type="Proteomes" id="UP000229523"/>
    </source>
</evidence>
<accession>A0A2G5NUR3</accession>
<evidence type="ECO:0000256" key="2">
    <source>
        <dbReference type="ARBA" id="ARBA00022741"/>
    </source>
</evidence>
<dbReference type="InterPro" id="IPR027417">
    <property type="entry name" value="P-loop_NTPase"/>
</dbReference>
<keyword evidence="2" id="KW-0547">Nucleotide-binding</keyword>
<evidence type="ECO:0000313" key="5">
    <source>
        <dbReference type="EMBL" id="RAI79073.1"/>
    </source>
</evidence>
<reference evidence="5 6" key="1">
    <citation type="journal article" date="2018" name="Front. Microbiol.">
        <title>Description and Comparative Genomics of Macrococcus caseolyticus subsp. hominis subsp. nov., Macrococcus goetzii sp. nov., Macrococcus epidermidis sp. nov., and Macrococcus bohemicus sp. nov., Novel Macrococci From Human Clinical Material With Virulence Potential and Suspected Uptake of Foreign DNA by Natural Transformation.</title>
        <authorList>
            <person name="Maslanova I."/>
            <person name="Wertheimer Z."/>
            <person name="Sedlacek I."/>
            <person name="Svec P."/>
            <person name="Indrakova A."/>
            <person name="Kovarovic V."/>
            <person name="Schumann P."/>
            <person name="Sproer C."/>
            <person name="Kralova S."/>
            <person name="Sedo O."/>
            <person name="Kristofova L."/>
            <person name="Vrbovska V."/>
            <person name="Fuzik T."/>
            <person name="Petras P."/>
            <person name="Zdrahal Z."/>
            <person name="Ruzickova V."/>
            <person name="Doskar J."/>
            <person name="Pantucek R."/>
        </authorList>
    </citation>
    <scope>NUCLEOTIDE SEQUENCE [LARGE SCALE GENOMIC DNA]</scope>
    <source>
        <strain evidence="5 6">CCM 4927</strain>
    </source>
</reference>
<dbReference type="Pfam" id="PF00005">
    <property type="entry name" value="ABC_tran"/>
    <property type="match status" value="1"/>
</dbReference>
<dbReference type="InterPro" id="IPR017871">
    <property type="entry name" value="ABC_transporter-like_CS"/>
</dbReference>
<organism evidence="5 6">
    <name type="scientific">Macrococcoides goetzii</name>
    <dbReference type="NCBI Taxonomy" id="1891097"/>
    <lineage>
        <taxon>Bacteria</taxon>
        <taxon>Bacillati</taxon>
        <taxon>Bacillota</taxon>
        <taxon>Bacilli</taxon>
        <taxon>Bacillales</taxon>
        <taxon>Staphylococcaceae</taxon>
        <taxon>Macrococcoides</taxon>
    </lineage>
</organism>
<evidence type="ECO:0000256" key="1">
    <source>
        <dbReference type="ARBA" id="ARBA00022448"/>
    </source>
</evidence>
<dbReference type="CDD" id="cd03230">
    <property type="entry name" value="ABC_DR_subfamily_A"/>
    <property type="match status" value="1"/>
</dbReference>
<dbReference type="PROSITE" id="PS00211">
    <property type="entry name" value="ABC_TRANSPORTER_1"/>
    <property type="match status" value="1"/>
</dbReference>
<keyword evidence="6" id="KW-1185">Reference proteome</keyword>
<dbReference type="GO" id="GO:0005524">
    <property type="term" value="F:ATP binding"/>
    <property type="evidence" value="ECO:0007669"/>
    <property type="project" value="UniProtKB-KW"/>
</dbReference>
<keyword evidence="1" id="KW-0813">Transport</keyword>
<evidence type="ECO:0000259" key="4">
    <source>
        <dbReference type="PROSITE" id="PS50893"/>
    </source>
</evidence>
<dbReference type="Gene3D" id="3.40.50.300">
    <property type="entry name" value="P-loop containing nucleotide triphosphate hydrolases"/>
    <property type="match status" value="1"/>
</dbReference>
<dbReference type="SUPFAM" id="SSF52540">
    <property type="entry name" value="P-loop containing nucleoside triphosphate hydrolases"/>
    <property type="match status" value="1"/>
</dbReference>
<comment type="caution">
    <text evidence="5">The sequence shown here is derived from an EMBL/GenBank/DDBJ whole genome shotgun (WGS) entry which is preliminary data.</text>
</comment>
<keyword evidence="3 5" id="KW-0067">ATP-binding</keyword>